<dbReference type="GO" id="GO:0009100">
    <property type="term" value="P:glycoprotein metabolic process"/>
    <property type="evidence" value="ECO:0007669"/>
    <property type="project" value="UniProtKB-ARBA"/>
</dbReference>
<organism evidence="2 3">
    <name type="scientific">Roseburia intestinalis XB6B4</name>
    <dbReference type="NCBI Taxonomy" id="718255"/>
    <lineage>
        <taxon>Bacteria</taxon>
        <taxon>Bacillati</taxon>
        <taxon>Bacillota</taxon>
        <taxon>Clostridia</taxon>
        <taxon>Lachnospirales</taxon>
        <taxon>Lachnospiraceae</taxon>
        <taxon>Roseburia</taxon>
    </lineage>
</organism>
<evidence type="ECO:0000313" key="3">
    <source>
        <dbReference type="Proteomes" id="UP000008953"/>
    </source>
</evidence>
<dbReference type="PANTHER" id="PTHR43404:SF2">
    <property type="entry name" value="LIPOPOLYSACCHARIDE CHOLINEPHOSPHOTRANSFERASE LICD"/>
    <property type="match status" value="1"/>
</dbReference>
<dbReference type="AlphaFoldDB" id="D4KYV0"/>
<evidence type="ECO:0000313" key="2">
    <source>
        <dbReference type="EMBL" id="CBL12540.1"/>
    </source>
</evidence>
<dbReference type="KEGG" id="rix:RO1_19990"/>
<name>D4KYV0_9FIRM</name>
<reference evidence="2 3" key="2">
    <citation type="submission" date="2010-03" db="EMBL/GenBank/DDBJ databases">
        <authorList>
            <person name="Pajon A."/>
        </authorList>
    </citation>
    <scope>NUCLEOTIDE SEQUENCE [LARGE SCALE GENOMIC DNA]</scope>
    <source>
        <strain evidence="2 3">XB6B4</strain>
    </source>
</reference>
<reference evidence="2 3" key="1">
    <citation type="submission" date="2010-03" db="EMBL/GenBank/DDBJ databases">
        <title>The genome sequence of Roseburia intestinalis XB6B4.</title>
        <authorList>
            <consortium name="metaHIT consortium -- http://www.metahit.eu/"/>
            <person name="Pajon A."/>
            <person name="Turner K."/>
            <person name="Parkhill J."/>
            <person name="Bernalier A."/>
        </authorList>
    </citation>
    <scope>NUCLEOTIDE SEQUENCE [LARGE SCALE GENOMIC DNA]</scope>
    <source>
        <strain evidence="2 3">XB6B4</strain>
    </source>
</reference>
<accession>D4KYV0</accession>
<dbReference type="InterPro" id="IPR007074">
    <property type="entry name" value="LicD/FKTN/FKRP_NTP_transf"/>
</dbReference>
<dbReference type="RefSeq" id="WP_015521094.1">
    <property type="nucleotide sequence ID" value="NC_021012.1"/>
</dbReference>
<sequence length="327" mass="38617">MEFPEDFFKKECRCGFEVPEMMKRAWAAQMEVLEVVGKVCEKHHLQYYADWGTLLGAIRHKGFIPWDDDIDICLRRKDYNELIRVLPKGLPHGFVVAGMYAASERLQNAAYVPQLRVIADETLWDFNSYMRRFHGFPYQRVGIDIFPMDRMPEDLETAKLQKEVIRQGIAILREWDRLQESGQLQGYLKGYGELCNVEIPQRDDLKNWMWRLIDALCSLYQDDDTEFITNWNVWMAKPRLYRVKNEWFDEMRYVPFEHVRIPVPGNYDEVLKAQFGDYMTPSQVKGGHDYPFYAEMEKELVKQIRAVGFMGSVEEFCEKVSTGELQV</sequence>
<dbReference type="HOGENOM" id="CLU_075543_0_0_9"/>
<evidence type="ECO:0000259" key="1">
    <source>
        <dbReference type="Pfam" id="PF04991"/>
    </source>
</evidence>
<proteinExistence type="predicted"/>
<dbReference type="PANTHER" id="PTHR43404">
    <property type="entry name" value="LIPOPOLYSACCHARIDE CHOLINEPHOSPHOTRANSFERASE LICD"/>
    <property type="match status" value="1"/>
</dbReference>
<dbReference type="Pfam" id="PF04991">
    <property type="entry name" value="LicD"/>
    <property type="match status" value="1"/>
</dbReference>
<dbReference type="GO" id="GO:0016740">
    <property type="term" value="F:transferase activity"/>
    <property type="evidence" value="ECO:0007669"/>
    <property type="project" value="UniProtKB-KW"/>
</dbReference>
<dbReference type="InterPro" id="IPR052942">
    <property type="entry name" value="LPS_cholinephosphotransferase"/>
</dbReference>
<gene>
    <name evidence="2" type="ORF">RO1_19990</name>
</gene>
<dbReference type="EC" id="2.7.8.-" evidence="2"/>
<keyword evidence="2" id="KW-0808">Transferase</keyword>
<dbReference type="Proteomes" id="UP000008953">
    <property type="component" value="Chromosome"/>
</dbReference>
<dbReference type="PATRIC" id="fig|718255.3.peg.3173"/>
<protein>
    <submittedName>
        <fullName evidence="2">LPS biosynthesis protein</fullName>
        <ecNumber evidence="2">2.7.8.-</ecNumber>
    </submittedName>
</protein>
<dbReference type="EMBL" id="FP929050">
    <property type="protein sequence ID" value="CBL12540.1"/>
    <property type="molecule type" value="Genomic_DNA"/>
</dbReference>
<feature type="domain" description="LicD/FKTN/FKRP nucleotidyltransferase" evidence="1">
    <location>
        <begin position="40"/>
        <end position="276"/>
    </location>
</feature>